<protein>
    <submittedName>
        <fullName evidence="2">Uncharacterized protein</fullName>
    </submittedName>
</protein>
<dbReference type="Proteomes" id="UP000697107">
    <property type="component" value="Unassembled WGS sequence"/>
</dbReference>
<dbReference type="EMBL" id="RCMV01001794">
    <property type="protein sequence ID" value="KAG3206731.1"/>
    <property type="molecule type" value="Genomic_DNA"/>
</dbReference>
<organism evidence="2 6">
    <name type="scientific">Phytophthora cactorum</name>
    <dbReference type="NCBI Taxonomy" id="29920"/>
    <lineage>
        <taxon>Eukaryota</taxon>
        <taxon>Sar</taxon>
        <taxon>Stramenopiles</taxon>
        <taxon>Oomycota</taxon>
        <taxon>Peronosporomycetes</taxon>
        <taxon>Peronosporales</taxon>
        <taxon>Peronosporaceae</taxon>
        <taxon>Phytophthora</taxon>
    </lineage>
</organism>
<evidence type="ECO:0000313" key="1">
    <source>
        <dbReference type="EMBL" id="KAG2849707.1"/>
    </source>
</evidence>
<evidence type="ECO:0000313" key="6">
    <source>
        <dbReference type="Proteomes" id="UP000774804"/>
    </source>
</evidence>
<comment type="caution">
    <text evidence="2">The sequence shown here is derived from an EMBL/GenBank/DDBJ whole genome shotgun (WGS) entry which is preliminary data.</text>
</comment>
<dbReference type="AlphaFoldDB" id="A0A8T1B929"/>
<dbReference type="Proteomes" id="UP000736787">
    <property type="component" value="Unassembled WGS sequence"/>
</dbReference>
<dbReference type="Proteomes" id="UP000735874">
    <property type="component" value="Unassembled WGS sequence"/>
</dbReference>
<dbReference type="Proteomes" id="UP000774804">
    <property type="component" value="Unassembled WGS sequence"/>
</dbReference>
<sequence length="77" mass="8793">MSLKDLAPLNTKRVRESAARSFLKFGEDEGVTWEYLEVCMQRENEALILAAVVNQFGMYLAFKEGRKGQLLARHSVM</sequence>
<evidence type="ECO:0000313" key="5">
    <source>
        <dbReference type="EMBL" id="KAG3206731.1"/>
    </source>
</evidence>
<dbReference type="EMBL" id="RCMK01000735">
    <property type="protein sequence ID" value="KAG2914296.1"/>
    <property type="molecule type" value="Genomic_DNA"/>
</dbReference>
<name>A0A8T1B929_9STRA</name>
<dbReference type="Proteomes" id="UP000760860">
    <property type="component" value="Unassembled WGS sequence"/>
</dbReference>
<reference evidence="2" key="1">
    <citation type="submission" date="2018-10" db="EMBL/GenBank/DDBJ databases">
        <title>Effector identification in a new, highly contiguous assembly of the strawberry crown rot pathogen Phytophthora cactorum.</title>
        <authorList>
            <person name="Armitage A.D."/>
            <person name="Nellist C.F."/>
            <person name="Bates H."/>
            <person name="Vickerstaff R.J."/>
            <person name="Harrison R.J."/>
        </authorList>
    </citation>
    <scope>NUCLEOTIDE SEQUENCE</scope>
    <source>
        <strain evidence="1">15-7</strain>
        <strain evidence="2">4032</strain>
        <strain evidence="3">4040</strain>
        <strain evidence="4">P415</strain>
        <strain evidence="5">P421</strain>
    </source>
</reference>
<dbReference type="EMBL" id="RCML01001575">
    <property type="protein sequence ID" value="KAG2961629.1"/>
    <property type="molecule type" value="Genomic_DNA"/>
</dbReference>
<gene>
    <name evidence="1" type="ORF">PC113_g17323</name>
    <name evidence="2" type="ORF">PC115_g16676</name>
    <name evidence="3" type="ORF">PC117_g18353</name>
    <name evidence="4" type="ORF">PC118_g21860</name>
    <name evidence="5" type="ORF">PC129_g21660</name>
</gene>
<evidence type="ECO:0000313" key="3">
    <source>
        <dbReference type="EMBL" id="KAG2914296.1"/>
    </source>
</evidence>
<dbReference type="VEuPathDB" id="FungiDB:PC110_g14250"/>
<proteinExistence type="predicted"/>
<evidence type="ECO:0000313" key="4">
    <source>
        <dbReference type="EMBL" id="KAG2961629.1"/>
    </source>
</evidence>
<dbReference type="EMBL" id="RCMI01000745">
    <property type="protein sequence ID" value="KAG2898974.1"/>
    <property type="molecule type" value="Genomic_DNA"/>
</dbReference>
<dbReference type="EMBL" id="RCMG01000741">
    <property type="protein sequence ID" value="KAG2849707.1"/>
    <property type="molecule type" value="Genomic_DNA"/>
</dbReference>
<evidence type="ECO:0000313" key="2">
    <source>
        <dbReference type="EMBL" id="KAG2898974.1"/>
    </source>
</evidence>
<accession>A0A8T1B929</accession>